<dbReference type="Pfam" id="PF04825">
    <property type="entry name" value="Rad21_Rec8_N"/>
    <property type="match status" value="1"/>
</dbReference>
<feature type="compositionally biased region" description="Low complexity" evidence="4">
    <location>
        <begin position="508"/>
        <end position="526"/>
    </location>
</feature>
<dbReference type="InterPro" id="IPR006910">
    <property type="entry name" value="Rad21_Rec8_N"/>
</dbReference>
<dbReference type="InterPro" id="IPR039781">
    <property type="entry name" value="Rad21/Rec8-like"/>
</dbReference>
<feature type="region of interest" description="Disordered" evidence="4">
    <location>
        <begin position="248"/>
        <end position="475"/>
    </location>
</feature>
<feature type="compositionally biased region" description="Gly residues" evidence="4">
    <location>
        <begin position="249"/>
        <end position="260"/>
    </location>
</feature>
<evidence type="ECO:0008006" key="9">
    <source>
        <dbReference type="Google" id="ProtNLM"/>
    </source>
</evidence>
<organism evidence="7 8">
    <name type="scientific">Tetradesmus obliquus</name>
    <name type="common">Green alga</name>
    <name type="synonym">Acutodesmus obliquus</name>
    <dbReference type="NCBI Taxonomy" id="3088"/>
    <lineage>
        <taxon>Eukaryota</taxon>
        <taxon>Viridiplantae</taxon>
        <taxon>Chlorophyta</taxon>
        <taxon>core chlorophytes</taxon>
        <taxon>Chlorophyceae</taxon>
        <taxon>CS clade</taxon>
        <taxon>Sphaeropleales</taxon>
        <taxon>Scenedesmaceae</taxon>
        <taxon>Tetradesmus</taxon>
    </lineage>
</organism>
<dbReference type="InterPro" id="IPR023093">
    <property type="entry name" value="ScpA-like_C"/>
</dbReference>
<dbReference type="Proteomes" id="UP001244341">
    <property type="component" value="Chromosome 9b"/>
</dbReference>
<protein>
    <recommendedName>
        <fullName evidence="9">Rad21/Rec8-like protein N-terminal domain-containing protein</fullName>
    </recommendedName>
</protein>
<reference evidence="7 8" key="1">
    <citation type="submission" date="2023-05" db="EMBL/GenBank/DDBJ databases">
        <title>A 100% complete, gapless, phased diploid assembly of the Scenedesmus obliquus UTEX 3031 genome.</title>
        <authorList>
            <person name="Biondi T.C."/>
            <person name="Hanschen E.R."/>
            <person name="Kwon T."/>
            <person name="Eng W."/>
            <person name="Kruse C.P.S."/>
            <person name="Koehler S.I."/>
            <person name="Kunde Y."/>
            <person name="Gleasner C.D."/>
            <person name="You Mak K.T."/>
            <person name="Polle J."/>
            <person name="Hovde B.T."/>
            <person name="Starkenburg S.R."/>
        </authorList>
    </citation>
    <scope>NUCLEOTIDE SEQUENCE [LARGE SCALE GENOMIC DNA]</scope>
    <source>
        <strain evidence="7 8">DOE0152z</strain>
    </source>
</reference>
<feature type="compositionally biased region" description="Gly residues" evidence="4">
    <location>
        <begin position="341"/>
        <end position="376"/>
    </location>
</feature>
<evidence type="ECO:0000259" key="6">
    <source>
        <dbReference type="Pfam" id="PF04825"/>
    </source>
</evidence>
<feature type="compositionally biased region" description="Low complexity" evidence="4">
    <location>
        <begin position="387"/>
        <end position="413"/>
    </location>
</feature>
<feature type="compositionally biased region" description="Low complexity" evidence="4">
    <location>
        <begin position="298"/>
        <end position="311"/>
    </location>
</feature>
<evidence type="ECO:0000256" key="2">
    <source>
        <dbReference type="ARBA" id="ARBA00009870"/>
    </source>
</evidence>
<sequence>MFYSNQILARKGPLGLVWIAAHLDRQLKRQQINSTSIPASVDTLLDSEVPLALRLSGQLLLGVVRIYARKVNYLQQDCNDALVKIRVALRPADGVNLPPGSLTAPVEDITLLGPKHAAAAKASRAAGRKAAAAAAAAGETGAGDAFELDVDDIYWEQDVLLGGDGAGGFNMFELQGGTFELGLAAPSGSGPMSQDISGVFGMHSSQDYGEEYFNAEDEEAAAAWDLDELEVERLRAVASSQQQALSSGGSLGLLGLGGATPGVDGPRGKATPAGSEYDDDEQMQPPPADLPDEPPASPDVTAGARAAAAAGLTEGQTPMSTWAGGRSFAVGGDVLPPTPGGTAGGSLGGEGFAGYTGGTAGGDTPGSPGGRAGGMQGLLPPTPSMSAGLDAAAGAAAGAEGDAAEVEQQQQDADVMEVDAAEAADGEQQQGQQVKTFQRRTRQQQQEDDAVQQAAAAATEGASSDAAAAAAEEAKPKAAAKQKRGAAAALLGQKRRMVIDRVPEEPADAAAAGSSSAGKRAAAGRRQPATELPAAEIRALLADRAPLLDQTRLQSQGKRLRLEAALPLDAAGVAAASQQQQQQQQRGGLVLTGGMLEDDEIHHDEEMFHAEDQQEYSDKENSPTAAPGSAGKGAAVRGGAAAVFGSSLVSTQEGGVAWPADAEMLQEQEEEDGRLPADGGFTSRTRLVMRRLQLAAAAAAGAAGPSAAAAGMGTPATGSKRRISAVPPPGLAAAVDAGDKQAGGKAGAAGSSAAAGAVSLSFQGLTQGHGRLDSCRWFYEMLVLGNKGLVGLQQQEAYGDVLITPNLAAMARI</sequence>
<dbReference type="Pfam" id="PF04824">
    <property type="entry name" value="Rad21_Rec8"/>
    <property type="match status" value="1"/>
</dbReference>
<dbReference type="PANTHER" id="PTHR12585">
    <property type="entry name" value="SCC1 / RAD21 FAMILY MEMBER"/>
    <property type="match status" value="1"/>
</dbReference>
<dbReference type="SUPFAM" id="SSF46785">
    <property type="entry name" value="Winged helix' DNA-binding domain"/>
    <property type="match status" value="1"/>
</dbReference>
<keyword evidence="8" id="KW-1185">Reference proteome</keyword>
<dbReference type="EMBL" id="CP126216">
    <property type="protein sequence ID" value="WIA18247.1"/>
    <property type="molecule type" value="Genomic_DNA"/>
</dbReference>
<feature type="domain" description="Rad21/Rec8-like protein C-terminal eukaryotic" evidence="5">
    <location>
        <begin position="759"/>
        <end position="807"/>
    </location>
</feature>
<feature type="compositionally biased region" description="Low complexity" evidence="4">
    <location>
        <begin position="426"/>
        <end position="436"/>
    </location>
</feature>
<evidence type="ECO:0000256" key="1">
    <source>
        <dbReference type="ARBA" id="ARBA00004123"/>
    </source>
</evidence>
<feature type="compositionally biased region" description="Pro residues" evidence="4">
    <location>
        <begin position="284"/>
        <end position="297"/>
    </location>
</feature>
<keyword evidence="3" id="KW-0539">Nucleus</keyword>
<feature type="compositionally biased region" description="Low complexity" evidence="4">
    <location>
        <begin position="451"/>
        <end position="471"/>
    </location>
</feature>
<feature type="compositionally biased region" description="Acidic residues" evidence="4">
    <location>
        <begin position="414"/>
        <end position="425"/>
    </location>
</feature>
<feature type="domain" description="Rad21/Rec8-like protein N-terminal" evidence="6">
    <location>
        <begin position="1"/>
        <end position="97"/>
    </location>
</feature>
<dbReference type="Gene3D" id="1.10.10.580">
    <property type="entry name" value="Structural maintenance of chromosome 1. Chain E"/>
    <property type="match status" value="1"/>
</dbReference>
<gene>
    <name evidence="7" type="ORF">OEZ85_009715</name>
</gene>
<dbReference type="PANTHER" id="PTHR12585:SF69">
    <property type="entry name" value="FI11703P"/>
    <property type="match status" value="1"/>
</dbReference>
<comment type="subcellular location">
    <subcellularLocation>
        <location evidence="1">Nucleus</location>
    </subcellularLocation>
</comment>
<evidence type="ECO:0000256" key="3">
    <source>
        <dbReference type="ARBA" id="ARBA00023242"/>
    </source>
</evidence>
<evidence type="ECO:0000313" key="7">
    <source>
        <dbReference type="EMBL" id="WIA18247.1"/>
    </source>
</evidence>
<dbReference type="InterPro" id="IPR036390">
    <property type="entry name" value="WH_DNA-bd_sf"/>
</dbReference>
<evidence type="ECO:0000259" key="5">
    <source>
        <dbReference type="Pfam" id="PF04824"/>
    </source>
</evidence>
<name>A0ABY8U9V2_TETOB</name>
<feature type="compositionally biased region" description="Basic and acidic residues" evidence="4">
    <location>
        <begin position="611"/>
        <end position="621"/>
    </location>
</feature>
<evidence type="ECO:0000256" key="4">
    <source>
        <dbReference type="SAM" id="MobiDB-lite"/>
    </source>
</evidence>
<comment type="similarity">
    <text evidence="2">Belongs to the rad21 family.</text>
</comment>
<dbReference type="InterPro" id="IPR006909">
    <property type="entry name" value="Rad21/Rec8_C_eu"/>
</dbReference>
<feature type="region of interest" description="Disordered" evidence="4">
    <location>
        <begin position="611"/>
        <end position="634"/>
    </location>
</feature>
<accession>A0ABY8U9V2</accession>
<proteinExistence type="inferred from homology"/>
<feature type="region of interest" description="Disordered" evidence="4">
    <location>
        <begin position="505"/>
        <end position="530"/>
    </location>
</feature>
<evidence type="ECO:0000313" key="8">
    <source>
        <dbReference type="Proteomes" id="UP001244341"/>
    </source>
</evidence>